<dbReference type="Proteomes" id="UP001153555">
    <property type="component" value="Unassembled WGS sequence"/>
</dbReference>
<dbReference type="PANTHER" id="PTHR31225">
    <property type="entry name" value="OS04G0344100 PROTEIN-RELATED"/>
    <property type="match status" value="1"/>
</dbReference>
<gene>
    <name evidence="8" type="ORF">SHERM_15554</name>
</gene>
<dbReference type="Gene3D" id="1.50.10.130">
    <property type="entry name" value="Terpene synthase, N-terminal domain"/>
    <property type="match status" value="1"/>
</dbReference>
<evidence type="ECO:0000256" key="4">
    <source>
        <dbReference type="ARBA" id="ARBA00022842"/>
    </source>
</evidence>
<dbReference type="SUPFAM" id="SSF48239">
    <property type="entry name" value="Terpenoid cyclases/Protein prenyltransferases"/>
    <property type="match status" value="1"/>
</dbReference>
<dbReference type="InterPro" id="IPR050148">
    <property type="entry name" value="Terpene_synthase-like"/>
</dbReference>
<evidence type="ECO:0000256" key="2">
    <source>
        <dbReference type="ARBA" id="ARBA00004721"/>
    </source>
</evidence>
<sequence length="553" mass="64265">MAGQVDESSSSVRNLRPPVVTFSPSPWGDHFTHFSLDTQEQEKYAEAIETLKNEVRAKINDAKSSKSLITLIATIERLGLGYHFETEITSKLGTIYENLHDKNEDHDLFTTALGFLLLRQYQYQASCSIFEKFKDGENKFKDDVANDVEGLLSLYEAAHARIHGEDILDEAVPFTVHHLKRILATETIDFSLKEQITRALDHPHYRGAPIVEIRIFISLYEKNDSKDPLLLKLAKLNFNFLQNMYKKEMSELTKWWIQFDLKSKLTYARDRLIECYLWGAAFHFEPQYAYIRTIVAKNMQMVSILDDTYDNYATLEEAQLFTDILEKWDVNEIDRLPNYMKIVYEFIMSMYEDFKRDAEEQDKSFVVPFYIEAVKQLARAYNQEQIWIMERQMPSFDDYMNNSVITSCMYVMFSALIPGLKSATKDIVDWMASEPKIIISTAKMGRHLEDLGSEERENREGKLPTVVDCYMKEHGVSRKEALSKFKEFVENGWKNVNTEWVAKSSVPKEIVVQLINYGRVAEVTYKNAIDHYTFPEKFMTPVITATFVDPIAI</sequence>
<dbReference type="SFLD" id="SFLDG01019">
    <property type="entry name" value="Terpene_Cyclase_Like_1_C_Termi"/>
    <property type="match status" value="1"/>
</dbReference>
<organism evidence="8 9">
    <name type="scientific">Striga hermonthica</name>
    <name type="common">Purple witchweed</name>
    <name type="synonym">Buchnera hermonthica</name>
    <dbReference type="NCBI Taxonomy" id="68872"/>
    <lineage>
        <taxon>Eukaryota</taxon>
        <taxon>Viridiplantae</taxon>
        <taxon>Streptophyta</taxon>
        <taxon>Embryophyta</taxon>
        <taxon>Tracheophyta</taxon>
        <taxon>Spermatophyta</taxon>
        <taxon>Magnoliopsida</taxon>
        <taxon>eudicotyledons</taxon>
        <taxon>Gunneridae</taxon>
        <taxon>Pentapetalae</taxon>
        <taxon>asterids</taxon>
        <taxon>lamiids</taxon>
        <taxon>Lamiales</taxon>
        <taxon>Orobanchaceae</taxon>
        <taxon>Buchnereae</taxon>
        <taxon>Striga</taxon>
    </lineage>
</organism>
<dbReference type="InterPro" id="IPR001906">
    <property type="entry name" value="Terpene_synth_N"/>
</dbReference>
<evidence type="ECO:0000256" key="5">
    <source>
        <dbReference type="ARBA" id="ARBA00023239"/>
    </source>
</evidence>
<evidence type="ECO:0000313" key="8">
    <source>
        <dbReference type="EMBL" id="CAA0815540.1"/>
    </source>
</evidence>
<dbReference type="InterPro" id="IPR008930">
    <property type="entry name" value="Terpenoid_cyclase/PrenylTrfase"/>
</dbReference>
<dbReference type="SUPFAM" id="SSF48576">
    <property type="entry name" value="Terpenoid synthases"/>
    <property type="match status" value="1"/>
</dbReference>
<dbReference type="Pfam" id="PF01397">
    <property type="entry name" value="Terpene_synth"/>
    <property type="match status" value="1"/>
</dbReference>
<dbReference type="AlphaFoldDB" id="A0A9N7MW09"/>
<evidence type="ECO:0000259" key="6">
    <source>
        <dbReference type="Pfam" id="PF01397"/>
    </source>
</evidence>
<dbReference type="SFLD" id="SFLDS00005">
    <property type="entry name" value="Isoprenoid_Synthase_Type_I"/>
    <property type="match status" value="1"/>
</dbReference>
<keyword evidence="5" id="KW-0456">Lyase</keyword>
<dbReference type="InterPro" id="IPR044814">
    <property type="entry name" value="Terpene_cyclase_plant_C1"/>
</dbReference>
<dbReference type="Gene3D" id="1.10.600.10">
    <property type="entry name" value="Farnesyl Diphosphate Synthase"/>
    <property type="match status" value="1"/>
</dbReference>
<evidence type="ECO:0000256" key="1">
    <source>
        <dbReference type="ARBA" id="ARBA00001946"/>
    </source>
</evidence>
<dbReference type="GO" id="GO:0010333">
    <property type="term" value="F:terpene synthase activity"/>
    <property type="evidence" value="ECO:0007669"/>
    <property type="project" value="InterPro"/>
</dbReference>
<feature type="domain" description="Terpene synthase metal-binding" evidence="7">
    <location>
        <begin position="259"/>
        <end position="494"/>
    </location>
</feature>
<comment type="pathway">
    <text evidence="2">Secondary metabolite biosynthesis; terpenoid biosynthesis.</text>
</comment>
<comment type="caution">
    <text evidence="8">The sequence shown here is derived from an EMBL/GenBank/DDBJ whole genome shotgun (WGS) entry which is preliminary data.</text>
</comment>
<evidence type="ECO:0000313" key="9">
    <source>
        <dbReference type="Proteomes" id="UP001153555"/>
    </source>
</evidence>
<evidence type="ECO:0000259" key="7">
    <source>
        <dbReference type="Pfam" id="PF03936"/>
    </source>
</evidence>
<keyword evidence="3" id="KW-0479">Metal-binding</keyword>
<dbReference type="GO" id="GO:0016102">
    <property type="term" value="P:diterpenoid biosynthetic process"/>
    <property type="evidence" value="ECO:0007669"/>
    <property type="project" value="InterPro"/>
</dbReference>
<dbReference type="InterPro" id="IPR036965">
    <property type="entry name" value="Terpene_synth_N_sf"/>
</dbReference>
<proteinExistence type="predicted"/>
<evidence type="ECO:0000256" key="3">
    <source>
        <dbReference type="ARBA" id="ARBA00022723"/>
    </source>
</evidence>
<name>A0A9N7MW09_STRHE</name>
<dbReference type="PANTHER" id="PTHR31225:SF253">
    <property type="entry name" value="SESQUITERPENE SYNTHASE 31"/>
    <property type="match status" value="1"/>
</dbReference>
<feature type="domain" description="Terpene synthase N-terminal" evidence="6">
    <location>
        <begin position="27"/>
        <end position="200"/>
    </location>
</feature>
<reference evidence="8" key="1">
    <citation type="submission" date="2019-12" db="EMBL/GenBank/DDBJ databases">
        <authorList>
            <person name="Scholes J."/>
        </authorList>
    </citation>
    <scope>NUCLEOTIDE SEQUENCE</scope>
</reference>
<dbReference type="GO" id="GO:0000287">
    <property type="term" value="F:magnesium ion binding"/>
    <property type="evidence" value="ECO:0007669"/>
    <property type="project" value="InterPro"/>
</dbReference>
<comment type="cofactor">
    <cofactor evidence="1">
        <name>Mg(2+)</name>
        <dbReference type="ChEBI" id="CHEBI:18420"/>
    </cofactor>
</comment>
<dbReference type="Pfam" id="PF03936">
    <property type="entry name" value="Terpene_synth_C"/>
    <property type="match status" value="1"/>
</dbReference>
<dbReference type="CDD" id="cd00684">
    <property type="entry name" value="Terpene_cyclase_plant_C1"/>
    <property type="match status" value="1"/>
</dbReference>
<accession>A0A9N7MW09</accession>
<dbReference type="InterPro" id="IPR005630">
    <property type="entry name" value="Terpene_synthase_metal-bd"/>
</dbReference>
<dbReference type="EMBL" id="CACSLK010012531">
    <property type="protein sequence ID" value="CAA0815540.1"/>
    <property type="molecule type" value="Genomic_DNA"/>
</dbReference>
<dbReference type="InterPro" id="IPR034741">
    <property type="entry name" value="Terpene_cyclase-like_1_C"/>
</dbReference>
<keyword evidence="9" id="KW-1185">Reference proteome</keyword>
<protein>
    <submittedName>
        <fullName evidence="8">Terpenoid synthase 17</fullName>
    </submittedName>
</protein>
<dbReference type="FunFam" id="1.10.600.10:FF:000007">
    <property type="entry name" value="Isoprene synthase, chloroplastic"/>
    <property type="match status" value="1"/>
</dbReference>
<dbReference type="InterPro" id="IPR008949">
    <property type="entry name" value="Isoprenoid_synthase_dom_sf"/>
</dbReference>
<dbReference type="FunFam" id="1.50.10.130:FF:000001">
    <property type="entry name" value="Isoprene synthase, chloroplastic"/>
    <property type="match status" value="1"/>
</dbReference>
<keyword evidence="4" id="KW-0460">Magnesium</keyword>
<dbReference type="OrthoDB" id="876093at2759"/>